<evidence type="ECO:0000313" key="1">
    <source>
        <dbReference type="EMBL" id="TFK72752.1"/>
    </source>
</evidence>
<accession>A0ACD3B4E3</accession>
<keyword evidence="2" id="KW-1185">Reference proteome</keyword>
<proteinExistence type="predicted"/>
<feature type="non-terminal residue" evidence="1">
    <location>
        <position position="67"/>
    </location>
</feature>
<dbReference type="Proteomes" id="UP000308600">
    <property type="component" value="Unassembled WGS sequence"/>
</dbReference>
<gene>
    <name evidence="1" type="ORF">BDN72DRAFT_734288</name>
</gene>
<feature type="non-terminal residue" evidence="1">
    <location>
        <position position="1"/>
    </location>
</feature>
<organism evidence="1 2">
    <name type="scientific">Pluteus cervinus</name>
    <dbReference type="NCBI Taxonomy" id="181527"/>
    <lineage>
        <taxon>Eukaryota</taxon>
        <taxon>Fungi</taxon>
        <taxon>Dikarya</taxon>
        <taxon>Basidiomycota</taxon>
        <taxon>Agaricomycotina</taxon>
        <taxon>Agaricomycetes</taxon>
        <taxon>Agaricomycetidae</taxon>
        <taxon>Agaricales</taxon>
        <taxon>Pluteineae</taxon>
        <taxon>Pluteaceae</taxon>
        <taxon>Pluteus</taxon>
    </lineage>
</organism>
<reference evidence="1 2" key="1">
    <citation type="journal article" date="2019" name="Nat. Ecol. Evol.">
        <title>Megaphylogeny resolves global patterns of mushroom evolution.</title>
        <authorList>
            <person name="Varga T."/>
            <person name="Krizsan K."/>
            <person name="Foldi C."/>
            <person name="Dima B."/>
            <person name="Sanchez-Garcia M."/>
            <person name="Sanchez-Ramirez S."/>
            <person name="Szollosi G.J."/>
            <person name="Szarkandi J.G."/>
            <person name="Papp V."/>
            <person name="Albert L."/>
            <person name="Andreopoulos W."/>
            <person name="Angelini C."/>
            <person name="Antonin V."/>
            <person name="Barry K.W."/>
            <person name="Bougher N.L."/>
            <person name="Buchanan P."/>
            <person name="Buyck B."/>
            <person name="Bense V."/>
            <person name="Catcheside P."/>
            <person name="Chovatia M."/>
            <person name="Cooper J."/>
            <person name="Damon W."/>
            <person name="Desjardin D."/>
            <person name="Finy P."/>
            <person name="Geml J."/>
            <person name="Haridas S."/>
            <person name="Hughes K."/>
            <person name="Justo A."/>
            <person name="Karasinski D."/>
            <person name="Kautmanova I."/>
            <person name="Kiss B."/>
            <person name="Kocsube S."/>
            <person name="Kotiranta H."/>
            <person name="LaButti K.M."/>
            <person name="Lechner B.E."/>
            <person name="Liimatainen K."/>
            <person name="Lipzen A."/>
            <person name="Lukacs Z."/>
            <person name="Mihaltcheva S."/>
            <person name="Morgado L.N."/>
            <person name="Niskanen T."/>
            <person name="Noordeloos M.E."/>
            <person name="Ohm R.A."/>
            <person name="Ortiz-Santana B."/>
            <person name="Ovrebo C."/>
            <person name="Racz N."/>
            <person name="Riley R."/>
            <person name="Savchenko A."/>
            <person name="Shiryaev A."/>
            <person name="Soop K."/>
            <person name="Spirin V."/>
            <person name="Szebenyi C."/>
            <person name="Tomsovsky M."/>
            <person name="Tulloss R.E."/>
            <person name="Uehling J."/>
            <person name="Grigoriev I.V."/>
            <person name="Vagvolgyi C."/>
            <person name="Papp T."/>
            <person name="Martin F.M."/>
            <person name="Miettinen O."/>
            <person name="Hibbett D.S."/>
            <person name="Nagy L.G."/>
        </authorList>
    </citation>
    <scope>NUCLEOTIDE SEQUENCE [LARGE SCALE GENOMIC DNA]</scope>
    <source>
        <strain evidence="1 2">NL-1719</strain>
    </source>
</reference>
<evidence type="ECO:0000313" key="2">
    <source>
        <dbReference type="Proteomes" id="UP000308600"/>
    </source>
</evidence>
<protein>
    <submittedName>
        <fullName evidence="1">Uncharacterized protein</fullName>
    </submittedName>
</protein>
<name>A0ACD3B4E3_9AGAR</name>
<sequence length="67" mass="7552">ILQLGTVGSRSVIKYGADVPISMPGFGEKVYVDIANFDRYDMIIGTPFMRRNRVKLDFEKNEIVVNG</sequence>
<dbReference type="EMBL" id="ML208282">
    <property type="protein sequence ID" value="TFK72752.1"/>
    <property type="molecule type" value="Genomic_DNA"/>
</dbReference>